<name>A0ABT3T0C7_9GAMM</name>
<dbReference type="RefSeq" id="WP_279254207.1">
    <property type="nucleotide sequence ID" value="NZ_SHNP01000009.1"/>
</dbReference>
<keyword evidence="1" id="KW-0472">Membrane</keyword>
<dbReference type="Proteomes" id="UP001143307">
    <property type="component" value="Unassembled WGS sequence"/>
</dbReference>
<comment type="caution">
    <text evidence="2">The sequence shown here is derived from an EMBL/GenBank/DDBJ whole genome shotgun (WGS) entry which is preliminary data.</text>
</comment>
<accession>A0ABT3T0C7</accession>
<proteinExistence type="predicted"/>
<evidence type="ECO:0000313" key="2">
    <source>
        <dbReference type="EMBL" id="MCX2975574.1"/>
    </source>
</evidence>
<organism evidence="2 3">
    <name type="scientific">Candidatus Seongchinamella marina</name>
    <dbReference type="NCBI Taxonomy" id="2518990"/>
    <lineage>
        <taxon>Bacteria</taxon>
        <taxon>Pseudomonadati</taxon>
        <taxon>Pseudomonadota</taxon>
        <taxon>Gammaproteobacteria</taxon>
        <taxon>Cellvibrionales</taxon>
        <taxon>Halieaceae</taxon>
        <taxon>Seongchinamella</taxon>
    </lineage>
</organism>
<gene>
    <name evidence="2" type="ORF">EYC87_18490</name>
</gene>
<reference evidence="2" key="1">
    <citation type="submission" date="2019-02" db="EMBL/GenBank/DDBJ databases">
        <authorList>
            <person name="Li S.-H."/>
        </authorList>
    </citation>
    <scope>NUCLEOTIDE SEQUENCE</scope>
    <source>
        <strain evidence="2">IMCC8485</strain>
    </source>
</reference>
<evidence type="ECO:0000313" key="3">
    <source>
        <dbReference type="Proteomes" id="UP001143307"/>
    </source>
</evidence>
<sequence length="413" mass="46992">MDSDALSSQMTISNREFIRSLGLALLMLSVSALVLGTGYLILSPELASHQENATRADPRPWTFSGGDLIPRLGSGKATEENYLSITRLDQGIDDRAIFTRRTNLKAADLPFLEYRITDRNPGSSFYLIWRRADSPEEVFNSTIHWADDHASVIQLSNNPDWQGTITEIGLDVYGDLRDQAPVVEYLKLAPSQQNLLARAIWNEWTVFREWTQRSAHHLRGTLETPILSPTLAMAAWAGLALLLLFFLARIKKQSGFVSYIIAVSIPWIALDMLWQSNLSKQLDETQYLFAGKTQSEKHLADWESDLYQYAQHLKKSVLPAPGVRIFLLNGEPHRTYKRLKLQYYLLPHNTFNFDQYPRPGSVQAEDYLITLGEIEGLKFNADTSRLAWSQHSLPVKRLDHGEHGSVYLYEGKR</sequence>
<evidence type="ECO:0000256" key="1">
    <source>
        <dbReference type="SAM" id="Phobius"/>
    </source>
</evidence>
<feature type="transmembrane region" description="Helical" evidence="1">
    <location>
        <begin position="21"/>
        <end position="42"/>
    </location>
</feature>
<dbReference type="EMBL" id="SHNP01000009">
    <property type="protein sequence ID" value="MCX2975574.1"/>
    <property type="molecule type" value="Genomic_DNA"/>
</dbReference>
<protein>
    <recommendedName>
        <fullName evidence="4">DUF2207 domain-containing protein</fullName>
    </recommendedName>
</protein>
<feature type="transmembrane region" description="Helical" evidence="1">
    <location>
        <begin position="255"/>
        <end position="274"/>
    </location>
</feature>
<evidence type="ECO:0008006" key="4">
    <source>
        <dbReference type="Google" id="ProtNLM"/>
    </source>
</evidence>
<feature type="transmembrane region" description="Helical" evidence="1">
    <location>
        <begin position="226"/>
        <end position="248"/>
    </location>
</feature>
<keyword evidence="3" id="KW-1185">Reference proteome</keyword>
<keyword evidence="1" id="KW-0812">Transmembrane</keyword>
<keyword evidence="1" id="KW-1133">Transmembrane helix</keyword>